<sequence>MSIDLLNSKIFATGIGQITHLSHAKKTTSIVISPIVVSLYPGFTKHIIDQYFIYMQLKALALVSRSGHKPIVCLHLQSNHQLWRKRNSYQSSSAKLFADAEAEERDFSNIHRPSRADIIRQKEENWDGEERIQDAVLRMLVDKYKPLRTGQIQTADEKLKHNIPRVLTKITTQEWGSENGLESRQSTDMSHYTASTYQAPAPGPDQLSSTEPVPPWLVTFKVPSHAQASIKFGNFISTPPRLVTSSTSDPLQKPVPLDPLSTRTRAKQKAEKRFAQVAGRIDRARESIIDYRSGVHGQETGSRPNPVSIRGWNALIEERIQKAQATGMFDRIEGRGKPLRRTVDEMNPFVAREEFLMNRIVLKNDAAPPWVELQKEAEKATVQFRELLISGWTRRVTRMLPLSNPTSKLASLTLELASKLRDSEWEQQEAKFHEAAIRDTNEAIRRYNAVAPYIVRRPLLTLQSELAKCYADAAKGIVISIQARLAENEYAGNPKSTSLASSEFSHPTGWGLGVLLSNAMKRDNNRRVNNCKLARSEERTCHKRCDRGYGGGAPRFCRTIPAQAKLLHLKAGRCASFSPHHHCPALLFCPLRPSLVTCHYHSRREGLVVGHHYDALGRHIVEVQLDGYPNYYHAWMPTVTRIRRTTTYQPARYRAVERHVYY</sequence>
<dbReference type="InterPro" id="IPR018961">
    <property type="entry name" value="DnaJ_homolog_subfam-C_membr-28"/>
</dbReference>
<feature type="region of interest" description="Disordered" evidence="1">
    <location>
        <begin position="176"/>
        <end position="210"/>
    </location>
</feature>
<evidence type="ECO:0000313" key="4">
    <source>
        <dbReference type="Proteomes" id="UP000011668"/>
    </source>
</evidence>
<evidence type="ECO:0000256" key="1">
    <source>
        <dbReference type="SAM" id="MobiDB-lite"/>
    </source>
</evidence>
<proteinExistence type="predicted"/>
<dbReference type="PANTHER" id="PTHR39394:SF1">
    <property type="entry name" value="DNAJ HOMOLOGUE SUBFAMILY C MEMBER 28 CONSERVED DOMAIN-CONTAINING PROTEIN"/>
    <property type="match status" value="1"/>
</dbReference>
<dbReference type="HOGENOM" id="CLU_414562_0_0_1"/>
<feature type="region of interest" description="Disordered" evidence="1">
    <location>
        <begin position="243"/>
        <end position="272"/>
    </location>
</feature>
<keyword evidence="4" id="KW-1185">Reference proteome</keyword>
<protein>
    <recommendedName>
        <fullName evidence="2">DnaJ homologue subfamily C member 28 conserved domain-containing protein</fullName>
    </recommendedName>
</protein>
<accession>L8X9S5</accession>
<organism evidence="3 4">
    <name type="scientific">Thanatephorus cucumeris (strain AG1-IA)</name>
    <name type="common">Rice sheath blight fungus</name>
    <name type="synonym">Rhizoctonia solani</name>
    <dbReference type="NCBI Taxonomy" id="983506"/>
    <lineage>
        <taxon>Eukaryota</taxon>
        <taxon>Fungi</taxon>
        <taxon>Dikarya</taxon>
        <taxon>Basidiomycota</taxon>
        <taxon>Agaricomycotina</taxon>
        <taxon>Agaricomycetes</taxon>
        <taxon>Cantharellales</taxon>
        <taxon>Ceratobasidiaceae</taxon>
        <taxon>Rhizoctonia</taxon>
        <taxon>Rhizoctonia solani AG-1</taxon>
    </lineage>
</organism>
<dbReference type="Proteomes" id="UP000011668">
    <property type="component" value="Unassembled WGS sequence"/>
</dbReference>
<feature type="compositionally biased region" description="Polar residues" evidence="1">
    <location>
        <begin position="176"/>
        <end position="198"/>
    </location>
</feature>
<reference evidence="3 4" key="1">
    <citation type="journal article" date="2013" name="Nat. Commun.">
        <title>The evolution and pathogenic mechanisms of the rice sheath blight pathogen.</title>
        <authorList>
            <person name="Zheng A."/>
            <person name="Lin R."/>
            <person name="Xu L."/>
            <person name="Qin P."/>
            <person name="Tang C."/>
            <person name="Ai P."/>
            <person name="Zhang D."/>
            <person name="Liu Y."/>
            <person name="Sun Z."/>
            <person name="Feng H."/>
            <person name="Wang Y."/>
            <person name="Chen Y."/>
            <person name="Liang X."/>
            <person name="Fu R."/>
            <person name="Li Q."/>
            <person name="Zhang J."/>
            <person name="Yu X."/>
            <person name="Xie Z."/>
            <person name="Ding L."/>
            <person name="Guan P."/>
            <person name="Tang J."/>
            <person name="Liang Y."/>
            <person name="Wang S."/>
            <person name="Deng Q."/>
            <person name="Li S."/>
            <person name="Zhu J."/>
            <person name="Wang L."/>
            <person name="Liu H."/>
            <person name="Li P."/>
        </authorList>
    </citation>
    <scope>NUCLEOTIDE SEQUENCE [LARGE SCALE GENOMIC DNA]</scope>
    <source>
        <strain evidence="4">AG-1 IA</strain>
    </source>
</reference>
<name>L8X9S5_THACA</name>
<dbReference type="PANTHER" id="PTHR39394">
    <property type="entry name" value="YALI0E31793P"/>
    <property type="match status" value="1"/>
</dbReference>
<gene>
    <name evidence="3" type="ORF">AG1IA_00170</name>
</gene>
<dbReference type="AlphaFoldDB" id="L8X9S5"/>
<dbReference type="STRING" id="983506.L8X9S5"/>
<dbReference type="Pfam" id="PF09350">
    <property type="entry name" value="DJC28_CD"/>
    <property type="match status" value="1"/>
</dbReference>
<dbReference type="OrthoDB" id="547796at2759"/>
<dbReference type="EMBL" id="AFRT01000035">
    <property type="protein sequence ID" value="ELU45807.1"/>
    <property type="molecule type" value="Genomic_DNA"/>
</dbReference>
<comment type="caution">
    <text evidence="3">The sequence shown here is derived from an EMBL/GenBank/DDBJ whole genome shotgun (WGS) entry which is preliminary data.</text>
</comment>
<evidence type="ECO:0000259" key="2">
    <source>
        <dbReference type="Pfam" id="PF09350"/>
    </source>
</evidence>
<feature type="domain" description="DnaJ homologue subfamily C member 28 conserved" evidence="2">
    <location>
        <begin position="315"/>
        <end position="385"/>
    </location>
</feature>
<evidence type="ECO:0000313" key="3">
    <source>
        <dbReference type="EMBL" id="ELU45807.1"/>
    </source>
</evidence>